<dbReference type="eggNOG" id="arCOG03408">
    <property type="taxonomic scope" value="Archaea"/>
</dbReference>
<gene>
    <name evidence="2" type="ordered locus">Pogu_1407</name>
</gene>
<dbReference type="SUPFAM" id="SSF52540">
    <property type="entry name" value="P-loop containing nucleoside triphosphate hydrolases"/>
    <property type="match status" value="1"/>
</dbReference>
<reference evidence="2 3" key="1">
    <citation type="journal article" date="2012" name="Stand. Genomic Sci.">
        <title>Complete genome sequence of Pyrobaculum oguniense.</title>
        <authorList>
            <person name="Bernick D.L."/>
            <person name="Karplus K."/>
            <person name="Lui L.M."/>
            <person name="Coker J.K."/>
            <person name="Murphy J.N."/>
            <person name="Chan P.P."/>
            <person name="Cozen A.E."/>
            <person name="Lowe T.M."/>
        </authorList>
    </citation>
    <scope>NUCLEOTIDE SEQUENCE [LARGE SCALE GENOMIC DNA]</scope>
    <source>
        <strain evidence="2 3">TE7</strain>
    </source>
</reference>
<organism evidence="2 3">
    <name type="scientific">Pyrobaculum oguniense (strain DSM 13380 / JCM 10595 / TE7)</name>
    <dbReference type="NCBI Taxonomy" id="698757"/>
    <lineage>
        <taxon>Archaea</taxon>
        <taxon>Thermoproteota</taxon>
        <taxon>Thermoprotei</taxon>
        <taxon>Thermoproteales</taxon>
        <taxon>Thermoproteaceae</taxon>
        <taxon>Pyrobaculum</taxon>
    </lineage>
</organism>
<dbReference type="HOGENOM" id="CLU_070505_0_0_2"/>
<feature type="domain" description="ATPase" evidence="1">
    <location>
        <begin position="16"/>
        <end position="224"/>
    </location>
</feature>
<accession>H6QAF4</accession>
<name>H6QAF4_PYROT</name>
<proteinExistence type="predicted"/>
<keyword evidence="3" id="KW-1185">Reference proteome</keyword>
<dbReference type="Gene3D" id="3.40.50.300">
    <property type="entry name" value="P-loop containing nucleotide triphosphate hydrolases"/>
    <property type="match status" value="1"/>
</dbReference>
<dbReference type="Proteomes" id="UP000009062">
    <property type="component" value="Chromosome"/>
</dbReference>
<dbReference type="EMBL" id="CP003316">
    <property type="protein sequence ID" value="AFA39434.1"/>
    <property type="molecule type" value="Genomic_DNA"/>
</dbReference>
<sequence length="327" mass="36526">MDCGFRLRFMGRYVCFSNRLAELGKLLEMARRGLSVPLVVYGPEGCGKTSLLRYLYRELAGLYDYVVYYSPIHGADEGLISAEDVKKAVVSLARVIGGELVTAVAEAVLALGEVFAKRLGVRRAGSIAILLDDVFQAVGNVELYVKKALTAMEHPPLEVDRTFMLIASSKGASLEAVGRHLWTNIKTLWNLDREGFEELVKQIEGLDADQLWRATGGNPRAVELLSDEAWSEEEVVEKMYKARKVDMELLSKHRDAVEEAVADPDSLSKAPEELTRHLISKNLVIRIIDPLRPVEKSRELGVGEEYAWQTPLHRKVVELALRRLHSG</sequence>
<dbReference type="Pfam" id="PF01637">
    <property type="entry name" value="ATPase_2"/>
    <property type="match status" value="1"/>
</dbReference>
<dbReference type="AlphaFoldDB" id="H6QAF4"/>
<protein>
    <submittedName>
        <fullName evidence="2">Archaeal ATPase</fullName>
    </submittedName>
</protein>
<dbReference type="InterPro" id="IPR011579">
    <property type="entry name" value="ATPase_dom"/>
</dbReference>
<evidence type="ECO:0000313" key="2">
    <source>
        <dbReference type="EMBL" id="AFA39434.1"/>
    </source>
</evidence>
<dbReference type="InterPro" id="IPR027417">
    <property type="entry name" value="P-loop_NTPase"/>
</dbReference>
<evidence type="ECO:0000259" key="1">
    <source>
        <dbReference type="Pfam" id="PF01637"/>
    </source>
</evidence>
<dbReference type="KEGG" id="pog:Pogu_1407"/>
<evidence type="ECO:0000313" key="3">
    <source>
        <dbReference type="Proteomes" id="UP000009062"/>
    </source>
</evidence>
<dbReference type="GO" id="GO:0005524">
    <property type="term" value="F:ATP binding"/>
    <property type="evidence" value="ECO:0007669"/>
    <property type="project" value="InterPro"/>
</dbReference>